<dbReference type="EMBL" id="JQEC01000051">
    <property type="protein sequence ID" value="KGJ89846.1"/>
    <property type="molecule type" value="Genomic_DNA"/>
</dbReference>
<evidence type="ECO:0000313" key="2">
    <source>
        <dbReference type="Proteomes" id="UP000029868"/>
    </source>
</evidence>
<accession>A0A099KHK9</accession>
<dbReference type="OrthoDB" id="1424091at2"/>
<dbReference type="RefSeq" id="WP_033083628.1">
    <property type="nucleotide sequence ID" value="NZ_JQEC01000051.1"/>
</dbReference>
<sequence length="163" mass="19157">MKTQFIPQSFTVPHALKTDSFYFRVLEDSLAAFDYEAVMTSLEKLTSIFGPDTTWPNKNMTLNDNIASLKVHKQEFKSREAFAYSVFNQTNDRCLGCVYIDPSQSSHYDCEVYLWVRSDSAMLDQQLYTVVLDWLKQDWPFTNIAFPGREITWHEWTEQLNRN</sequence>
<dbReference type="Proteomes" id="UP000029868">
    <property type="component" value="Unassembled WGS sequence"/>
</dbReference>
<organism evidence="1 2">
    <name type="scientific">Colwellia psychrerythraea</name>
    <name type="common">Vibrio psychroerythus</name>
    <dbReference type="NCBI Taxonomy" id="28229"/>
    <lineage>
        <taxon>Bacteria</taxon>
        <taxon>Pseudomonadati</taxon>
        <taxon>Pseudomonadota</taxon>
        <taxon>Gammaproteobacteria</taxon>
        <taxon>Alteromonadales</taxon>
        <taxon>Colwelliaceae</taxon>
        <taxon>Colwellia</taxon>
    </lineage>
</organism>
<dbReference type="AlphaFoldDB" id="A0A099KHK9"/>
<evidence type="ECO:0008006" key="3">
    <source>
        <dbReference type="Google" id="ProtNLM"/>
    </source>
</evidence>
<proteinExistence type="predicted"/>
<name>A0A099KHK9_COLPS</name>
<gene>
    <name evidence="1" type="ORF">GAB14E_3724</name>
</gene>
<evidence type="ECO:0000313" key="1">
    <source>
        <dbReference type="EMBL" id="KGJ89846.1"/>
    </source>
</evidence>
<reference evidence="1 2" key="1">
    <citation type="submission" date="2014-08" db="EMBL/GenBank/DDBJ databases">
        <title>Genomic and Phenotypic Diversity of Colwellia psychrerythraea strains from Disparate Marine Basins.</title>
        <authorList>
            <person name="Techtmann S.M."/>
            <person name="Stelling S.C."/>
            <person name="Utturkar S.M."/>
            <person name="Alshibli N."/>
            <person name="Harris A."/>
            <person name="Brown S.D."/>
            <person name="Hazen T.C."/>
        </authorList>
    </citation>
    <scope>NUCLEOTIDE SEQUENCE [LARGE SCALE GENOMIC DNA]</scope>
    <source>
        <strain evidence="1 2">GAB14E</strain>
    </source>
</reference>
<dbReference type="PATRIC" id="fig|28229.3.peg.3646"/>
<protein>
    <recommendedName>
        <fullName evidence="3">GNAT family N-acetyltransferase</fullName>
    </recommendedName>
</protein>
<comment type="caution">
    <text evidence="1">The sequence shown here is derived from an EMBL/GenBank/DDBJ whole genome shotgun (WGS) entry which is preliminary data.</text>
</comment>